<dbReference type="RefSeq" id="WP_145099752.1">
    <property type="nucleotide sequence ID" value="NZ_CP036274.1"/>
</dbReference>
<keyword evidence="1" id="KW-0732">Signal</keyword>
<organism evidence="2 3">
    <name type="scientific">Anatilimnocola aggregata</name>
    <dbReference type="NCBI Taxonomy" id="2528021"/>
    <lineage>
        <taxon>Bacteria</taxon>
        <taxon>Pseudomonadati</taxon>
        <taxon>Planctomycetota</taxon>
        <taxon>Planctomycetia</taxon>
        <taxon>Pirellulales</taxon>
        <taxon>Pirellulaceae</taxon>
        <taxon>Anatilimnocola</taxon>
    </lineage>
</organism>
<accession>A0A517YNS1</accession>
<evidence type="ECO:0000313" key="3">
    <source>
        <dbReference type="Proteomes" id="UP000315017"/>
    </source>
</evidence>
<dbReference type="KEGG" id="aagg:ETAA8_70340"/>
<feature type="signal peptide" evidence="1">
    <location>
        <begin position="1"/>
        <end position="22"/>
    </location>
</feature>
<protein>
    <recommendedName>
        <fullName evidence="4">DUF4139 domain-containing protein</fullName>
    </recommendedName>
</protein>
<feature type="chain" id="PRO_5021739547" description="DUF4139 domain-containing protein" evidence="1">
    <location>
        <begin position="23"/>
        <end position="605"/>
    </location>
</feature>
<dbReference type="EMBL" id="CP036274">
    <property type="protein sequence ID" value="QDU31873.1"/>
    <property type="molecule type" value="Genomic_DNA"/>
</dbReference>
<sequence precursor="true">MFYRATSIVPVLVLAALFPACAAEKRASELELKTERVIIFKDGYSLIIKRGTATSDKAGEVFTDEVPDAAVLGSFWATPDQGRLISMVAGWKTTKDSAEKQLPCTQLLEILLANKGKSAKIELHDKAIFSGVIREVLVDKSEAAVPAAQFELLDLASPTATKPSPAILPSRVSRLVPEPSTAVHTLTTVSGSNFVLRTDEGDVLLPVTQVRTISVKDMQTTLAKTLTTTKRTKRLSFKLEGAEKKQSLAIMYFRPGIRWIPTYRVSLSDKQDKKATISLQAELLNEAEDLEDVPVDIVVGVPNFRFRGTPSPLVLEATLRNALAEAAPDLMGNGSQQFSNAMYSQRSGEFRREQAGANAGAQGTINLPGELTGTGAQDLFVYSLPKLTLGHGERIAVPIFTAETTYRDIYTWEVHATKTDNAAAPSGSGAASPLTLSKNEVWHQIMLTNNTSVPWTTGAVMIMQGNQPLAQELLTYTPPKDEVRVPVTVSVDTRGSLTEKETSRELKSLTWDGYNYARIDREMKLDLCNNKALDIEAEITLRVGGKATKATHDGSITLGDFNPADWVQYRGQPAVNNSSTIVWKVKLKPGDNFEPSVQYHHFTRH</sequence>
<dbReference type="AlphaFoldDB" id="A0A517YNS1"/>
<name>A0A517YNS1_9BACT</name>
<evidence type="ECO:0008006" key="4">
    <source>
        <dbReference type="Google" id="ProtNLM"/>
    </source>
</evidence>
<gene>
    <name evidence="2" type="ORF">ETAA8_70340</name>
</gene>
<dbReference type="OrthoDB" id="242970at2"/>
<proteinExistence type="predicted"/>
<reference evidence="2 3" key="1">
    <citation type="submission" date="2019-02" db="EMBL/GenBank/DDBJ databases">
        <title>Deep-cultivation of Planctomycetes and their phenomic and genomic characterization uncovers novel biology.</title>
        <authorList>
            <person name="Wiegand S."/>
            <person name="Jogler M."/>
            <person name="Boedeker C."/>
            <person name="Pinto D."/>
            <person name="Vollmers J."/>
            <person name="Rivas-Marin E."/>
            <person name="Kohn T."/>
            <person name="Peeters S.H."/>
            <person name="Heuer A."/>
            <person name="Rast P."/>
            <person name="Oberbeckmann S."/>
            <person name="Bunk B."/>
            <person name="Jeske O."/>
            <person name="Meyerdierks A."/>
            <person name="Storesund J.E."/>
            <person name="Kallscheuer N."/>
            <person name="Luecker S."/>
            <person name="Lage O.M."/>
            <person name="Pohl T."/>
            <person name="Merkel B.J."/>
            <person name="Hornburger P."/>
            <person name="Mueller R.-W."/>
            <person name="Bruemmer F."/>
            <person name="Labrenz M."/>
            <person name="Spormann A.M."/>
            <person name="Op den Camp H."/>
            <person name="Overmann J."/>
            <person name="Amann R."/>
            <person name="Jetten M.S.M."/>
            <person name="Mascher T."/>
            <person name="Medema M.H."/>
            <person name="Devos D.P."/>
            <person name="Kaster A.-K."/>
            <person name="Ovreas L."/>
            <person name="Rohde M."/>
            <person name="Galperin M.Y."/>
            <person name="Jogler C."/>
        </authorList>
    </citation>
    <scope>NUCLEOTIDE SEQUENCE [LARGE SCALE GENOMIC DNA]</scope>
    <source>
        <strain evidence="2 3">ETA_A8</strain>
    </source>
</reference>
<dbReference type="Proteomes" id="UP000315017">
    <property type="component" value="Chromosome"/>
</dbReference>
<evidence type="ECO:0000256" key="1">
    <source>
        <dbReference type="SAM" id="SignalP"/>
    </source>
</evidence>
<evidence type="ECO:0000313" key="2">
    <source>
        <dbReference type="EMBL" id="QDU31873.1"/>
    </source>
</evidence>
<keyword evidence="3" id="KW-1185">Reference proteome</keyword>